<keyword evidence="1" id="KW-0732">Signal</keyword>
<dbReference type="SUPFAM" id="SSF47565">
    <property type="entry name" value="Insect pheromone/odorant-binding proteins"/>
    <property type="match status" value="1"/>
</dbReference>
<feature type="chain" id="PRO_5016996698" evidence="1">
    <location>
        <begin position="18"/>
        <end position="135"/>
    </location>
</feature>
<dbReference type="InterPro" id="IPR036728">
    <property type="entry name" value="PBP_GOBP_sf"/>
</dbReference>
<dbReference type="InterPro" id="IPR006170">
    <property type="entry name" value="PBP/GOBP"/>
</dbReference>
<sequence>MKVVLFFLCVAIFESMAHHLPEDEKLKLKQIHESCQADPATYADENKLKRLSEFIDDEQVGTHMLCMSIKEGLQDEDGDLDEDLIRSKVALVTHDQSKVDDYVKKCAIEADNPEKTAILLVLCFVNNNIHYYHQL</sequence>
<evidence type="ECO:0000256" key="1">
    <source>
        <dbReference type="SAM" id="SignalP"/>
    </source>
</evidence>
<organism evidence="2">
    <name type="scientific">Xylotrechus quadripes</name>
    <dbReference type="NCBI Taxonomy" id="554073"/>
    <lineage>
        <taxon>Eukaryota</taxon>
        <taxon>Metazoa</taxon>
        <taxon>Ecdysozoa</taxon>
        <taxon>Arthropoda</taxon>
        <taxon>Hexapoda</taxon>
        <taxon>Insecta</taxon>
        <taxon>Pterygota</taxon>
        <taxon>Neoptera</taxon>
        <taxon>Endopterygota</taxon>
        <taxon>Coleoptera</taxon>
        <taxon>Polyphaga</taxon>
        <taxon>Cucujiformia</taxon>
        <taxon>Chrysomeloidea</taxon>
        <taxon>Cerambycidae</taxon>
        <taxon>Cerambycinae</taxon>
        <taxon>Clytini</taxon>
        <taxon>Xylotrechus</taxon>
    </lineage>
</organism>
<accession>A0A346HGN3</accession>
<name>A0A346HGN3_9CUCU</name>
<proteinExistence type="evidence at transcript level"/>
<dbReference type="EMBL" id="MG923327">
    <property type="protein sequence ID" value="AXO78389.1"/>
    <property type="molecule type" value="mRNA"/>
</dbReference>
<dbReference type="Gene3D" id="1.10.238.20">
    <property type="entry name" value="Pheromone/general odorant binding protein domain"/>
    <property type="match status" value="1"/>
</dbReference>
<reference evidence="2" key="1">
    <citation type="submission" date="2018-02" db="EMBL/GenBank/DDBJ databases">
        <title>Candidate odorant binding protein genes of Xylotrechus quadripes.</title>
        <authorList>
            <person name="Ji S.-S."/>
            <person name="Liu N.-Y."/>
        </authorList>
    </citation>
    <scope>NUCLEOTIDE SEQUENCE</scope>
</reference>
<dbReference type="GO" id="GO:0005549">
    <property type="term" value="F:odorant binding"/>
    <property type="evidence" value="ECO:0007669"/>
    <property type="project" value="InterPro"/>
</dbReference>
<protein>
    <submittedName>
        <fullName evidence="2">Odorant binding protein 11</fullName>
    </submittedName>
</protein>
<dbReference type="AlphaFoldDB" id="A0A346HGN3"/>
<dbReference type="SMART" id="SM00708">
    <property type="entry name" value="PhBP"/>
    <property type="match status" value="1"/>
</dbReference>
<evidence type="ECO:0000313" key="2">
    <source>
        <dbReference type="EMBL" id="AXO78389.1"/>
    </source>
</evidence>
<feature type="signal peptide" evidence="1">
    <location>
        <begin position="1"/>
        <end position="17"/>
    </location>
</feature>
<dbReference type="Pfam" id="PF01395">
    <property type="entry name" value="PBP_GOBP"/>
    <property type="match status" value="1"/>
</dbReference>
<dbReference type="CDD" id="cd23992">
    <property type="entry name" value="PBP_GOBP"/>
    <property type="match status" value="1"/>
</dbReference>
<gene>
    <name evidence="2" type="primary">OBP11</name>
</gene>